<feature type="region of interest" description="Disordered" evidence="7">
    <location>
        <begin position="1"/>
        <end position="29"/>
    </location>
</feature>
<dbReference type="GO" id="GO:0048513">
    <property type="term" value="P:animal organ development"/>
    <property type="evidence" value="ECO:0007669"/>
    <property type="project" value="UniProtKB-ARBA"/>
</dbReference>
<dbReference type="PANTHER" id="PTHR45664:SF18">
    <property type="entry name" value="HOMEOBOX PROTEIN HOX3"/>
    <property type="match status" value="1"/>
</dbReference>
<evidence type="ECO:0000256" key="3">
    <source>
        <dbReference type="ARBA" id="ARBA00023155"/>
    </source>
</evidence>
<keyword evidence="1" id="KW-0217">Developmental protein</keyword>
<dbReference type="GO" id="GO:0005634">
    <property type="term" value="C:nucleus"/>
    <property type="evidence" value="ECO:0007669"/>
    <property type="project" value="UniProtKB-SubCell"/>
</dbReference>
<feature type="compositionally biased region" description="Polar residues" evidence="7">
    <location>
        <begin position="9"/>
        <end position="29"/>
    </location>
</feature>
<dbReference type="Proteomes" id="UP000663852">
    <property type="component" value="Unassembled WGS sequence"/>
</dbReference>
<feature type="compositionally biased region" description="Basic and acidic residues" evidence="7">
    <location>
        <begin position="65"/>
        <end position="77"/>
    </location>
</feature>
<comment type="subcellular location">
    <subcellularLocation>
        <location evidence="5 6">Nucleus</location>
    </subcellularLocation>
</comment>
<evidence type="ECO:0000256" key="6">
    <source>
        <dbReference type="RuleBase" id="RU000682"/>
    </source>
</evidence>
<dbReference type="FunFam" id="1.10.10.60:FF:000176">
    <property type="entry name" value="pancreas/duodenum homeobox protein 1"/>
    <property type="match status" value="1"/>
</dbReference>
<evidence type="ECO:0000313" key="9">
    <source>
        <dbReference type="EMBL" id="CAF1096826.1"/>
    </source>
</evidence>
<gene>
    <name evidence="9" type="ORF">EDS130_LOCUS19779</name>
</gene>
<evidence type="ECO:0000259" key="8">
    <source>
        <dbReference type="PROSITE" id="PS50071"/>
    </source>
</evidence>
<keyword evidence="4 5" id="KW-0539">Nucleus</keyword>
<dbReference type="EMBL" id="CAJNOJ010000096">
    <property type="protein sequence ID" value="CAF1096826.1"/>
    <property type="molecule type" value="Genomic_DNA"/>
</dbReference>
<feature type="domain" description="Homeobox" evidence="8">
    <location>
        <begin position="108"/>
        <end position="168"/>
    </location>
</feature>
<name>A0A814NSJ3_ADIRI</name>
<dbReference type="CDD" id="cd00086">
    <property type="entry name" value="homeodomain"/>
    <property type="match status" value="1"/>
</dbReference>
<evidence type="ECO:0000256" key="1">
    <source>
        <dbReference type="ARBA" id="ARBA00022473"/>
    </source>
</evidence>
<dbReference type="InterPro" id="IPR001356">
    <property type="entry name" value="HD"/>
</dbReference>
<keyword evidence="2 5" id="KW-0238">DNA-binding</keyword>
<dbReference type="SUPFAM" id="SSF46689">
    <property type="entry name" value="Homeodomain-like"/>
    <property type="match status" value="1"/>
</dbReference>
<comment type="caution">
    <text evidence="9">The sequence shown here is derived from an EMBL/GenBank/DDBJ whole genome shotgun (WGS) entry which is preliminary data.</text>
</comment>
<evidence type="ECO:0000256" key="4">
    <source>
        <dbReference type="ARBA" id="ARBA00023242"/>
    </source>
</evidence>
<dbReference type="Pfam" id="PF00046">
    <property type="entry name" value="Homeodomain"/>
    <property type="match status" value="1"/>
</dbReference>
<protein>
    <recommendedName>
        <fullName evidence="8">Homeobox domain-containing protein</fullName>
    </recommendedName>
</protein>
<evidence type="ECO:0000256" key="7">
    <source>
        <dbReference type="SAM" id="MobiDB-lite"/>
    </source>
</evidence>
<evidence type="ECO:0000313" key="10">
    <source>
        <dbReference type="Proteomes" id="UP000663852"/>
    </source>
</evidence>
<feature type="compositionally biased region" description="Polar residues" evidence="7">
    <location>
        <begin position="172"/>
        <end position="192"/>
    </location>
</feature>
<dbReference type="InterPro" id="IPR020479">
    <property type="entry name" value="HD_metazoa"/>
</dbReference>
<feature type="region of interest" description="Disordered" evidence="7">
    <location>
        <begin position="45"/>
        <end position="113"/>
    </location>
</feature>
<proteinExistence type="predicted"/>
<dbReference type="GO" id="GO:0000978">
    <property type="term" value="F:RNA polymerase II cis-regulatory region sequence-specific DNA binding"/>
    <property type="evidence" value="ECO:0007669"/>
    <property type="project" value="TreeGrafter"/>
</dbReference>
<keyword evidence="3 5" id="KW-0371">Homeobox</keyword>
<accession>A0A814NSJ3</accession>
<dbReference type="InterPro" id="IPR017970">
    <property type="entry name" value="Homeobox_CS"/>
</dbReference>
<dbReference type="OrthoDB" id="6159439at2759"/>
<dbReference type="PANTHER" id="PTHR45664">
    <property type="entry name" value="PROTEIN ZERKNUELLT 1-RELATED"/>
    <property type="match status" value="1"/>
</dbReference>
<reference evidence="9" key="1">
    <citation type="submission" date="2021-02" db="EMBL/GenBank/DDBJ databases">
        <authorList>
            <person name="Nowell W R."/>
        </authorList>
    </citation>
    <scope>NUCLEOTIDE SEQUENCE</scope>
</reference>
<feature type="region of interest" description="Disordered" evidence="7">
    <location>
        <begin position="167"/>
        <end position="229"/>
    </location>
</feature>
<dbReference type="SMART" id="SM00389">
    <property type="entry name" value="HOX"/>
    <property type="match status" value="1"/>
</dbReference>
<evidence type="ECO:0000256" key="5">
    <source>
        <dbReference type="PROSITE-ProRule" id="PRU00108"/>
    </source>
</evidence>
<dbReference type="PROSITE" id="PS00027">
    <property type="entry name" value="HOMEOBOX_1"/>
    <property type="match status" value="1"/>
</dbReference>
<dbReference type="InterPro" id="IPR009057">
    <property type="entry name" value="Homeodomain-like_sf"/>
</dbReference>
<dbReference type="PRINTS" id="PR00024">
    <property type="entry name" value="HOMEOBOX"/>
</dbReference>
<dbReference type="Gene3D" id="1.10.10.60">
    <property type="entry name" value="Homeodomain-like"/>
    <property type="match status" value="1"/>
</dbReference>
<sequence length="299" mass="33991">MVKTEHNHSVSSWNNTTHQSQPDYYMNTPSNSYGNAGLIISDTNSTTEKISSPSTTDFNSSTLPNRKEIYPWMNDKKHGSKKSKSNAKNLNTTSTSSASSSSDKSNSAPSKRARTAYTSAQLVELEKEFLYSKYLNRPRRIELAQTLCLTERQIKIWFQNRRMKDKKDGKNRTSYTNGCGMHLNNSPLATSTTEKDDLTLRSYHSPHPHHAYYQHQLPPPPSSSMSVPFHSQVSYNSQSSAIDTYDMSTNYPMKQSNYYTNGNHHKLSYNSTPYDNYYFNSENSAINHQQSGPMLPSFN</sequence>
<organism evidence="9 10">
    <name type="scientific">Adineta ricciae</name>
    <name type="common">Rotifer</name>
    <dbReference type="NCBI Taxonomy" id="249248"/>
    <lineage>
        <taxon>Eukaryota</taxon>
        <taxon>Metazoa</taxon>
        <taxon>Spiralia</taxon>
        <taxon>Gnathifera</taxon>
        <taxon>Rotifera</taxon>
        <taxon>Eurotatoria</taxon>
        <taxon>Bdelloidea</taxon>
        <taxon>Adinetida</taxon>
        <taxon>Adinetidae</taxon>
        <taxon>Adineta</taxon>
    </lineage>
</organism>
<evidence type="ECO:0000256" key="2">
    <source>
        <dbReference type="ARBA" id="ARBA00023125"/>
    </source>
</evidence>
<feature type="DNA-binding region" description="Homeobox" evidence="5">
    <location>
        <begin position="110"/>
        <end position="169"/>
    </location>
</feature>
<feature type="compositionally biased region" description="Low complexity" evidence="7">
    <location>
        <begin position="86"/>
        <end position="110"/>
    </location>
</feature>
<dbReference type="GO" id="GO:0000981">
    <property type="term" value="F:DNA-binding transcription factor activity, RNA polymerase II-specific"/>
    <property type="evidence" value="ECO:0007669"/>
    <property type="project" value="InterPro"/>
</dbReference>
<dbReference type="PROSITE" id="PS50071">
    <property type="entry name" value="HOMEOBOX_2"/>
    <property type="match status" value="1"/>
</dbReference>
<feature type="compositionally biased region" description="Polar residues" evidence="7">
    <location>
        <begin position="45"/>
        <end position="64"/>
    </location>
</feature>
<dbReference type="AlphaFoldDB" id="A0A814NSJ3"/>